<keyword evidence="3" id="KW-1185">Reference proteome</keyword>
<dbReference type="KEGG" id="des:DSOUD_0014"/>
<dbReference type="RefSeq" id="WP_053549078.1">
    <property type="nucleotide sequence ID" value="NZ_CP010802.1"/>
</dbReference>
<accession>A0A0M4CXB8</accession>
<sequence length="82" mass="8623">MFFIPLSQVESVELVIHALRMAGGLADCSTCPVRRVCMKQCLTIAESVASMVQAGNLPQLGENPEPTPTPEGGGKGGLRVVK</sequence>
<dbReference type="Proteomes" id="UP000057158">
    <property type="component" value="Chromosome"/>
</dbReference>
<feature type="region of interest" description="Disordered" evidence="1">
    <location>
        <begin position="57"/>
        <end position="82"/>
    </location>
</feature>
<dbReference type="PATRIC" id="fig|1603606.3.peg.14"/>
<name>A0A0M4CXB8_9BACT</name>
<feature type="compositionally biased region" description="Gly residues" evidence="1">
    <location>
        <begin position="71"/>
        <end position="82"/>
    </location>
</feature>
<organism evidence="2 3">
    <name type="scientific">Desulfuromonas soudanensis</name>
    <dbReference type="NCBI Taxonomy" id="1603606"/>
    <lineage>
        <taxon>Bacteria</taxon>
        <taxon>Pseudomonadati</taxon>
        <taxon>Thermodesulfobacteriota</taxon>
        <taxon>Desulfuromonadia</taxon>
        <taxon>Desulfuromonadales</taxon>
        <taxon>Desulfuromonadaceae</taxon>
        <taxon>Desulfuromonas</taxon>
    </lineage>
</organism>
<protein>
    <submittedName>
        <fullName evidence="2">Uncharacterized protein</fullName>
    </submittedName>
</protein>
<gene>
    <name evidence="2" type="ORF">DSOUD_0014</name>
</gene>
<dbReference type="STRING" id="1603606.DSOUD_0014"/>
<evidence type="ECO:0000313" key="2">
    <source>
        <dbReference type="EMBL" id="ALC14815.1"/>
    </source>
</evidence>
<evidence type="ECO:0000313" key="3">
    <source>
        <dbReference type="Proteomes" id="UP000057158"/>
    </source>
</evidence>
<evidence type="ECO:0000256" key="1">
    <source>
        <dbReference type="SAM" id="MobiDB-lite"/>
    </source>
</evidence>
<dbReference type="AlphaFoldDB" id="A0A0M4CXB8"/>
<dbReference type="EMBL" id="CP010802">
    <property type="protein sequence ID" value="ALC14815.1"/>
    <property type="molecule type" value="Genomic_DNA"/>
</dbReference>
<dbReference type="OrthoDB" id="5387761at2"/>
<proteinExistence type="predicted"/>
<reference evidence="2 3" key="1">
    <citation type="submission" date="2015-07" db="EMBL/GenBank/DDBJ databases">
        <title>Isolation and Genomic Characterization of a Novel Halophilic Metal-Reducing Deltaproteobacterium from the Deep Subsurface.</title>
        <authorList>
            <person name="Badalamenti J.P."/>
            <person name="Summers Z.M."/>
            <person name="Gralnick J.A."/>
            <person name="Bond D.R."/>
        </authorList>
    </citation>
    <scope>NUCLEOTIDE SEQUENCE [LARGE SCALE GENOMIC DNA]</scope>
    <source>
        <strain evidence="2 3">WTL</strain>
    </source>
</reference>